<proteinExistence type="inferred from homology"/>
<sequence>MRRMKKVVICLLLLGIIGRFVFLASDWIRCKKIQRMGLTGKIFFSGFGDNICSLDLSTGKCRRTGEKGGWDGGLALSPDGKKLAFLSSKEKEGLVIMDLKTKTKELIAKAKHGMDISWSPDGKKLSYWSNREEGRHRDSFTGVWENRIGTFVYDLEKREEKFLGEQIPNPWLGLSPDGKKIVFGNEKNSIRIKEIEEMIRKKGEYDDGITNIKQLVFPVYPQKGAAINCQWAPDGKKIIFEMDHSISIMIEFCGFDWICIINSDGTEERILKKFFWFSG</sequence>
<evidence type="ECO:0000313" key="3">
    <source>
        <dbReference type="Proteomes" id="UP000228886"/>
    </source>
</evidence>
<evidence type="ECO:0000313" key="2">
    <source>
        <dbReference type="EMBL" id="PIV63775.1"/>
    </source>
</evidence>
<dbReference type="AlphaFoldDB" id="A0A2M7E7U0"/>
<accession>A0A2M7E7U0</accession>
<comment type="similarity">
    <text evidence="1">Belongs to the TolB family.</text>
</comment>
<dbReference type="InterPro" id="IPR011659">
    <property type="entry name" value="WD40"/>
</dbReference>
<dbReference type="Pfam" id="PF07676">
    <property type="entry name" value="PD40"/>
    <property type="match status" value="2"/>
</dbReference>
<evidence type="ECO:0000256" key="1">
    <source>
        <dbReference type="ARBA" id="ARBA00009820"/>
    </source>
</evidence>
<dbReference type="Proteomes" id="UP000228886">
    <property type="component" value="Unassembled WGS sequence"/>
</dbReference>
<dbReference type="PANTHER" id="PTHR36842">
    <property type="entry name" value="PROTEIN TOLB HOMOLOG"/>
    <property type="match status" value="1"/>
</dbReference>
<protein>
    <recommendedName>
        <fullName evidence="4">Dipeptidylpeptidase IV N-terminal domain-containing protein</fullName>
    </recommendedName>
</protein>
<dbReference type="EMBL" id="PETL01000270">
    <property type="protein sequence ID" value="PIV63775.1"/>
    <property type="molecule type" value="Genomic_DNA"/>
</dbReference>
<dbReference type="Gene3D" id="2.120.10.30">
    <property type="entry name" value="TolB, C-terminal domain"/>
    <property type="match status" value="2"/>
</dbReference>
<dbReference type="PANTHER" id="PTHR36842:SF1">
    <property type="entry name" value="PROTEIN TOLB"/>
    <property type="match status" value="1"/>
</dbReference>
<organism evidence="2 3">
    <name type="scientific">bacterium (Candidatus Ratteibacteria) CG01_land_8_20_14_3_00_40_19</name>
    <dbReference type="NCBI Taxonomy" id="2014290"/>
    <lineage>
        <taxon>Bacteria</taxon>
        <taxon>Candidatus Ratteibacteria</taxon>
    </lineage>
</organism>
<comment type="caution">
    <text evidence="2">The sequence shown here is derived from an EMBL/GenBank/DDBJ whole genome shotgun (WGS) entry which is preliminary data.</text>
</comment>
<dbReference type="InterPro" id="IPR011042">
    <property type="entry name" value="6-blade_b-propeller_TolB-like"/>
</dbReference>
<dbReference type="SUPFAM" id="SSF69304">
    <property type="entry name" value="Tricorn protease N-terminal domain"/>
    <property type="match status" value="1"/>
</dbReference>
<reference evidence="3" key="1">
    <citation type="submission" date="2017-09" db="EMBL/GenBank/DDBJ databases">
        <title>Depth-based differentiation of microbial function through sediment-hosted aquifers and enrichment of novel symbionts in the deep terrestrial subsurface.</title>
        <authorList>
            <person name="Probst A.J."/>
            <person name="Ladd B."/>
            <person name="Jarett J.K."/>
            <person name="Geller-Mcgrath D.E."/>
            <person name="Sieber C.M.K."/>
            <person name="Emerson J.B."/>
            <person name="Anantharaman K."/>
            <person name="Thomas B.C."/>
            <person name="Malmstrom R."/>
            <person name="Stieglmeier M."/>
            <person name="Klingl A."/>
            <person name="Woyke T."/>
            <person name="Ryan C.M."/>
            <person name="Banfield J.F."/>
        </authorList>
    </citation>
    <scope>NUCLEOTIDE SEQUENCE [LARGE SCALE GENOMIC DNA]</scope>
</reference>
<evidence type="ECO:0008006" key="4">
    <source>
        <dbReference type="Google" id="ProtNLM"/>
    </source>
</evidence>
<name>A0A2M7E7U0_9BACT</name>
<gene>
    <name evidence="2" type="ORF">COS11_05660</name>
</gene>